<keyword evidence="3" id="KW-0804">Transcription</keyword>
<evidence type="ECO:0000256" key="4">
    <source>
        <dbReference type="SAM" id="MobiDB-lite"/>
    </source>
</evidence>
<gene>
    <name evidence="6" type="ORF">CXG46_14795</name>
    <name evidence="7" type="ORF">SAMN05192575_103319</name>
</gene>
<reference evidence="6 9" key="2">
    <citation type="submission" date="2017-12" db="EMBL/GenBank/DDBJ databases">
        <title>Pharmacopeia of the Arctic Ocean.</title>
        <authorList>
            <person name="Collins E."/>
            <person name="Ducluzeau A.-L."/>
        </authorList>
    </citation>
    <scope>NUCLEOTIDE SEQUENCE [LARGE SCALE GENOMIC DNA]</scope>
    <source>
        <strain evidence="6 9">DSM 23325</strain>
    </source>
</reference>
<protein>
    <submittedName>
        <fullName evidence="7">DNA-binding transcriptional regulator, FadR family</fullName>
    </submittedName>
    <submittedName>
        <fullName evidence="6">FadR family transcriptional regulator</fullName>
    </submittedName>
</protein>
<dbReference type="InterPro" id="IPR011711">
    <property type="entry name" value="GntR_C"/>
</dbReference>
<dbReference type="EMBL" id="FOKC01000003">
    <property type="protein sequence ID" value="SFB09490.1"/>
    <property type="molecule type" value="Genomic_DNA"/>
</dbReference>
<sequence length="248" mass="26968">MFSKPPARAQQLATEIEQSIVQRGLQTGERIANMEELREATGYGRATIGETARLLAERGTVEIRPGRGGGLFVASISPVVRLRRTLLTVTDGQSTVSDAIAVREALEELIALDAARHHTPEDVVDLRRCMQSMADHGDDWSAFMAANWTLHERIAAVTPNELARAVYVGTIRCVAELTVHAQTEEKEDAEEYLASRVAVHTQLVEAIISGDLDRTRDAVEAHRGISVGADMVEEAPDRPSSPDAALVP</sequence>
<organism evidence="7 8">
    <name type="scientific">Nocardioides alpinus</name>
    <dbReference type="NCBI Taxonomy" id="748909"/>
    <lineage>
        <taxon>Bacteria</taxon>
        <taxon>Bacillati</taxon>
        <taxon>Actinomycetota</taxon>
        <taxon>Actinomycetes</taxon>
        <taxon>Propionibacteriales</taxon>
        <taxon>Nocardioidaceae</taxon>
        <taxon>Nocardioides</taxon>
    </lineage>
</organism>
<name>A0A1I0YAF6_9ACTN</name>
<keyword evidence="2 7" id="KW-0238">DNA-binding</keyword>
<proteinExistence type="predicted"/>
<evidence type="ECO:0000313" key="8">
    <source>
        <dbReference type="Proteomes" id="UP000199113"/>
    </source>
</evidence>
<dbReference type="InterPro" id="IPR036390">
    <property type="entry name" value="WH_DNA-bd_sf"/>
</dbReference>
<dbReference type="PANTHER" id="PTHR43537">
    <property type="entry name" value="TRANSCRIPTIONAL REGULATOR, GNTR FAMILY"/>
    <property type="match status" value="1"/>
</dbReference>
<dbReference type="GO" id="GO:0003677">
    <property type="term" value="F:DNA binding"/>
    <property type="evidence" value="ECO:0007669"/>
    <property type="project" value="UniProtKB-KW"/>
</dbReference>
<dbReference type="InterPro" id="IPR000524">
    <property type="entry name" value="Tscrpt_reg_HTH_GntR"/>
</dbReference>
<dbReference type="RefSeq" id="WP_091197703.1">
    <property type="nucleotide sequence ID" value="NZ_FOKC01000003.1"/>
</dbReference>
<dbReference type="InterPro" id="IPR036388">
    <property type="entry name" value="WH-like_DNA-bd_sf"/>
</dbReference>
<dbReference type="Proteomes" id="UP000199113">
    <property type="component" value="Unassembled WGS sequence"/>
</dbReference>
<dbReference type="STRING" id="748909.SAMN05192575_103319"/>
<dbReference type="PROSITE" id="PS50949">
    <property type="entry name" value="HTH_GNTR"/>
    <property type="match status" value="1"/>
</dbReference>
<dbReference type="SUPFAM" id="SSF48008">
    <property type="entry name" value="GntR ligand-binding domain-like"/>
    <property type="match status" value="1"/>
</dbReference>
<keyword evidence="1" id="KW-0805">Transcription regulation</keyword>
<dbReference type="Pfam" id="PF07729">
    <property type="entry name" value="FCD"/>
    <property type="match status" value="1"/>
</dbReference>
<feature type="domain" description="HTH gntR-type" evidence="5">
    <location>
        <begin position="6"/>
        <end position="76"/>
    </location>
</feature>
<evidence type="ECO:0000313" key="6">
    <source>
        <dbReference type="EMBL" id="PKH38993.1"/>
    </source>
</evidence>
<keyword evidence="9" id="KW-1185">Reference proteome</keyword>
<dbReference type="GO" id="GO:0003700">
    <property type="term" value="F:DNA-binding transcription factor activity"/>
    <property type="evidence" value="ECO:0007669"/>
    <property type="project" value="InterPro"/>
</dbReference>
<dbReference type="AlphaFoldDB" id="A0A1I0YAF6"/>
<evidence type="ECO:0000256" key="2">
    <source>
        <dbReference type="ARBA" id="ARBA00023125"/>
    </source>
</evidence>
<evidence type="ECO:0000259" key="5">
    <source>
        <dbReference type="PROSITE" id="PS50949"/>
    </source>
</evidence>
<dbReference type="Proteomes" id="UP000233565">
    <property type="component" value="Unassembled WGS sequence"/>
</dbReference>
<evidence type="ECO:0000313" key="9">
    <source>
        <dbReference type="Proteomes" id="UP000233565"/>
    </source>
</evidence>
<dbReference type="OrthoDB" id="3232242at2"/>
<dbReference type="Gene3D" id="1.20.120.530">
    <property type="entry name" value="GntR ligand-binding domain-like"/>
    <property type="match status" value="1"/>
</dbReference>
<dbReference type="PANTHER" id="PTHR43537:SF5">
    <property type="entry name" value="UXU OPERON TRANSCRIPTIONAL REGULATOR"/>
    <property type="match status" value="1"/>
</dbReference>
<dbReference type="InterPro" id="IPR008920">
    <property type="entry name" value="TF_FadR/GntR_C"/>
</dbReference>
<dbReference type="SUPFAM" id="SSF46785">
    <property type="entry name" value="Winged helix' DNA-binding domain"/>
    <property type="match status" value="1"/>
</dbReference>
<dbReference type="Pfam" id="PF00392">
    <property type="entry name" value="GntR"/>
    <property type="match status" value="1"/>
</dbReference>
<dbReference type="SMART" id="SM00895">
    <property type="entry name" value="FCD"/>
    <property type="match status" value="1"/>
</dbReference>
<evidence type="ECO:0000313" key="7">
    <source>
        <dbReference type="EMBL" id="SFB09490.1"/>
    </source>
</evidence>
<feature type="region of interest" description="Disordered" evidence="4">
    <location>
        <begin position="227"/>
        <end position="248"/>
    </location>
</feature>
<evidence type="ECO:0000256" key="1">
    <source>
        <dbReference type="ARBA" id="ARBA00023015"/>
    </source>
</evidence>
<dbReference type="Gene3D" id="1.10.10.10">
    <property type="entry name" value="Winged helix-like DNA-binding domain superfamily/Winged helix DNA-binding domain"/>
    <property type="match status" value="1"/>
</dbReference>
<evidence type="ECO:0000256" key="3">
    <source>
        <dbReference type="ARBA" id="ARBA00023163"/>
    </source>
</evidence>
<dbReference type="EMBL" id="PJBV01000032">
    <property type="protein sequence ID" value="PKH38993.1"/>
    <property type="molecule type" value="Genomic_DNA"/>
</dbReference>
<accession>A0A1I0YAF6</accession>
<reference evidence="7" key="1">
    <citation type="submission" date="2016-10" db="EMBL/GenBank/DDBJ databases">
        <authorList>
            <person name="de Groot N.N."/>
        </authorList>
    </citation>
    <scope>NUCLEOTIDE SEQUENCE [LARGE SCALE GENOMIC DNA]</scope>
    <source>
        <strain evidence="7">CGMCC 1.10697</strain>
    </source>
</reference>